<dbReference type="AlphaFoldDB" id="A0A427APV9"/>
<feature type="compositionally biased region" description="Basic residues" evidence="1">
    <location>
        <begin position="43"/>
        <end position="55"/>
    </location>
</feature>
<protein>
    <submittedName>
        <fullName evidence="2">Uncharacterized protein</fullName>
    </submittedName>
</protein>
<gene>
    <name evidence="2" type="ORF">B296_00008991</name>
</gene>
<reference evidence="2 3" key="1">
    <citation type="journal article" date="2014" name="Agronomy (Basel)">
        <title>A Draft Genome Sequence for Ensete ventricosum, the Drought-Tolerant Tree Against Hunger.</title>
        <authorList>
            <person name="Harrison J."/>
            <person name="Moore K.A."/>
            <person name="Paszkiewicz K."/>
            <person name="Jones T."/>
            <person name="Grant M."/>
            <person name="Ambacheew D."/>
            <person name="Muzemil S."/>
            <person name="Studholme D.J."/>
        </authorList>
    </citation>
    <scope>NUCLEOTIDE SEQUENCE [LARGE SCALE GENOMIC DNA]</scope>
</reference>
<organism evidence="2 3">
    <name type="scientific">Ensete ventricosum</name>
    <name type="common">Abyssinian banana</name>
    <name type="synonym">Musa ensete</name>
    <dbReference type="NCBI Taxonomy" id="4639"/>
    <lineage>
        <taxon>Eukaryota</taxon>
        <taxon>Viridiplantae</taxon>
        <taxon>Streptophyta</taxon>
        <taxon>Embryophyta</taxon>
        <taxon>Tracheophyta</taxon>
        <taxon>Spermatophyta</taxon>
        <taxon>Magnoliopsida</taxon>
        <taxon>Liliopsida</taxon>
        <taxon>Zingiberales</taxon>
        <taxon>Musaceae</taxon>
        <taxon>Ensete</taxon>
    </lineage>
</organism>
<evidence type="ECO:0000313" key="3">
    <source>
        <dbReference type="Proteomes" id="UP000287651"/>
    </source>
</evidence>
<feature type="compositionally biased region" description="Basic and acidic residues" evidence="1">
    <location>
        <begin position="1"/>
        <end position="11"/>
    </location>
</feature>
<name>A0A427APV9_ENSVE</name>
<dbReference type="Proteomes" id="UP000287651">
    <property type="component" value="Unassembled WGS sequence"/>
</dbReference>
<dbReference type="EMBL" id="AMZH03001721">
    <property type="protein sequence ID" value="RRT78262.1"/>
    <property type="molecule type" value="Genomic_DNA"/>
</dbReference>
<feature type="compositionally biased region" description="Basic and acidic residues" evidence="1">
    <location>
        <begin position="82"/>
        <end position="91"/>
    </location>
</feature>
<sequence length="255" mass="27235">MFKILRDEKRGRTTRARTRRDSSRGESARRRSKGGTSGGGKPRGGRRRRRRRRLWRALNSSLQPAAPGADEGIRDAGTGLRGDSREENRGENDAIRALGKIAENTTVYIDAAQGKEEVSYTVGRYGGLVNVATGHKSDILIEIPNAAVGRDAAQAVKKMKPVEAAAAAAAAADIRGRRVVRREPYLVRHLGSPMAGRFGYGPSSVADSMTVVNTPSQDLALTNFAYCAPADLGKLASPGSKNALVLIGDSVVLTL</sequence>
<comment type="caution">
    <text evidence="2">The sequence shown here is derived from an EMBL/GenBank/DDBJ whole genome shotgun (WGS) entry which is preliminary data.</text>
</comment>
<feature type="region of interest" description="Disordered" evidence="1">
    <location>
        <begin position="1"/>
        <end position="91"/>
    </location>
</feature>
<feature type="compositionally biased region" description="Basic and acidic residues" evidence="1">
    <location>
        <begin position="19"/>
        <end position="29"/>
    </location>
</feature>
<proteinExistence type="predicted"/>
<evidence type="ECO:0000313" key="2">
    <source>
        <dbReference type="EMBL" id="RRT78262.1"/>
    </source>
</evidence>
<accession>A0A427APV9</accession>
<dbReference type="Gene3D" id="2.40.40.20">
    <property type="match status" value="1"/>
</dbReference>
<evidence type="ECO:0000256" key="1">
    <source>
        <dbReference type="SAM" id="MobiDB-lite"/>
    </source>
</evidence>